<accession>A0A174Z8U3</accession>
<protein>
    <submittedName>
        <fullName evidence="1">Uncharacterized protein</fullName>
    </submittedName>
</protein>
<organism evidence="1 2">
    <name type="scientific">[Ruminococcus] torques</name>
    <dbReference type="NCBI Taxonomy" id="33039"/>
    <lineage>
        <taxon>Bacteria</taxon>
        <taxon>Bacillati</taxon>
        <taxon>Bacillota</taxon>
        <taxon>Clostridia</taxon>
        <taxon>Lachnospirales</taxon>
        <taxon>Lachnospiraceae</taxon>
        <taxon>Mediterraneibacter</taxon>
    </lineage>
</organism>
<reference evidence="1 2" key="1">
    <citation type="submission" date="2015-09" db="EMBL/GenBank/DDBJ databases">
        <authorList>
            <consortium name="Pathogen Informatics"/>
        </authorList>
    </citation>
    <scope>NUCLEOTIDE SEQUENCE [LARGE SCALE GENOMIC DNA]</scope>
    <source>
        <strain evidence="1 2">2789STDY5834889</strain>
    </source>
</reference>
<name>A0A174Z8U3_9FIRM</name>
<dbReference type="RefSeq" id="WP_015527850.1">
    <property type="nucleotide sequence ID" value="NZ_CZBX01000002.1"/>
</dbReference>
<dbReference type="EMBL" id="CZBX01000002">
    <property type="protein sequence ID" value="CUQ82277.1"/>
    <property type="molecule type" value="Genomic_DNA"/>
</dbReference>
<dbReference type="Proteomes" id="UP000078383">
    <property type="component" value="Unassembled WGS sequence"/>
</dbReference>
<proteinExistence type="predicted"/>
<sequence>MGIYTDEKLVIEAYDKLINEDGRCTALEYPEEPEIYKIPLNKFLGEKVPWAEMIDGKFCFYAEDNIENLTIDQIRSHVKSTSF</sequence>
<evidence type="ECO:0000313" key="1">
    <source>
        <dbReference type="EMBL" id="CUQ82277.1"/>
    </source>
</evidence>
<gene>
    <name evidence="1" type="ORF">ERS852502_00454</name>
</gene>
<dbReference type="AlphaFoldDB" id="A0A174Z8U3"/>
<evidence type="ECO:0000313" key="2">
    <source>
        <dbReference type="Proteomes" id="UP000078383"/>
    </source>
</evidence>